<gene>
    <name evidence="8" type="primary">NCL1_33433</name>
    <name evidence="8" type="ORF">NPIL_602341</name>
</gene>
<evidence type="ECO:0000256" key="3">
    <source>
        <dbReference type="ARBA" id="ARBA00022525"/>
    </source>
</evidence>
<evidence type="ECO:0000256" key="6">
    <source>
        <dbReference type="ARBA" id="ARBA00023320"/>
    </source>
</evidence>
<evidence type="ECO:0000256" key="1">
    <source>
        <dbReference type="ARBA" id="ARBA00004613"/>
    </source>
</evidence>
<evidence type="ECO:0000313" key="9">
    <source>
        <dbReference type="Proteomes" id="UP000887013"/>
    </source>
</evidence>
<organism evidence="8 9">
    <name type="scientific">Nephila pilipes</name>
    <name type="common">Giant wood spider</name>
    <name type="synonym">Nephila maculata</name>
    <dbReference type="NCBI Taxonomy" id="299642"/>
    <lineage>
        <taxon>Eukaryota</taxon>
        <taxon>Metazoa</taxon>
        <taxon>Ecdysozoa</taxon>
        <taxon>Arthropoda</taxon>
        <taxon>Chelicerata</taxon>
        <taxon>Arachnida</taxon>
        <taxon>Araneae</taxon>
        <taxon>Araneomorphae</taxon>
        <taxon>Entelegynae</taxon>
        <taxon>Araneoidea</taxon>
        <taxon>Nephilidae</taxon>
        <taxon>Nephila</taxon>
    </lineage>
</organism>
<dbReference type="PANTHER" id="PTHR20986">
    <property type="entry name" value="FMRFAMIDE-RELATED PEPTIDES"/>
    <property type="match status" value="1"/>
</dbReference>
<dbReference type="Pfam" id="PF01581">
    <property type="entry name" value="FARP"/>
    <property type="match status" value="4"/>
</dbReference>
<name>A0A8X6PM21_NEPPI</name>
<comment type="similarity">
    <text evidence="2">Belongs to the FARP (FMRFamide related peptide) family.</text>
</comment>
<evidence type="ECO:0000256" key="2">
    <source>
        <dbReference type="ARBA" id="ARBA00006356"/>
    </source>
</evidence>
<dbReference type="GO" id="GO:0007218">
    <property type="term" value="P:neuropeptide signaling pathway"/>
    <property type="evidence" value="ECO:0007669"/>
    <property type="project" value="UniProtKB-KW"/>
</dbReference>
<keyword evidence="6" id="KW-0527">Neuropeptide</keyword>
<keyword evidence="3" id="KW-0964">Secreted</keyword>
<dbReference type="Proteomes" id="UP000887013">
    <property type="component" value="Unassembled WGS sequence"/>
</dbReference>
<comment type="caution">
    <text evidence="8">The sequence shown here is derived from an EMBL/GenBank/DDBJ whole genome shotgun (WGS) entry which is preliminary data.</text>
</comment>
<dbReference type="GO" id="GO:0005576">
    <property type="term" value="C:extracellular region"/>
    <property type="evidence" value="ECO:0007669"/>
    <property type="project" value="UniProtKB-SubCell"/>
</dbReference>
<keyword evidence="4" id="KW-0677">Repeat</keyword>
<evidence type="ECO:0000256" key="5">
    <source>
        <dbReference type="ARBA" id="ARBA00022815"/>
    </source>
</evidence>
<protein>
    <submittedName>
        <fullName evidence="8">Uncharacterized protein</fullName>
    </submittedName>
</protein>
<evidence type="ECO:0000313" key="8">
    <source>
        <dbReference type="EMBL" id="GFT78486.1"/>
    </source>
</evidence>
<evidence type="ECO:0000256" key="4">
    <source>
        <dbReference type="ARBA" id="ARBA00022737"/>
    </source>
</evidence>
<dbReference type="InterPro" id="IPR051041">
    <property type="entry name" value="FMRFamide-related_np"/>
</dbReference>
<evidence type="ECO:0000256" key="7">
    <source>
        <dbReference type="SAM" id="MobiDB-lite"/>
    </source>
</evidence>
<dbReference type="PANTHER" id="PTHR20986:SF22">
    <property type="entry name" value="FMRFAMIDE-RELATED PEPTIDES"/>
    <property type="match status" value="1"/>
</dbReference>
<accession>A0A8X6PM21</accession>
<sequence>MLSREIAQIAPSRHYHLEVPNIPNIARGRLCLNPWRPTSGFFLSPVANLIQILIRSHRLVHDFSAKMFSYVVSTAFLLILFSESRVRCDASPGGDDSIPLLASGKRQHNIMRFGKRPASGHSLIHFGKRDEGSSTPGHSFLYFGKREEGDASIWDYLNKNRDISYKRGHAIMRFGKRGPDSHNFIRFGRDLEDGSDEDKRSNGHAMMYFGKRGNTGHSMMYFGKRDDVPEDYEGNFDEKRAHSMIHFGKREDDDGAWEGKRAHAMIHFGKRDYDGPRKSGSHAMIHFGKRDFDAEDDEVDAADSFYWTPEMLEAKRQHNLLRFGKKDRKGSHAMIHFGKRDVEEDKRAHAMIHFGKRSADDAVLGNQSNKGQNRVKREVGHPQELALVRYDDPEEEIITSEEAAKTPIMFGPNEFWDQQRPEEEWDPSYMEYNHPDKKDGSKNVFLRFG</sequence>
<dbReference type="OrthoDB" id="6495490at2759"/>
<dbReference type="InterPro" id="IPR002544">
    <property type="entry name" value="FMRFamid-related_peptide-like"/>
</dbReference>
<dbReference type="AlphaFoldDB" id="A0A8X6PM21"/>
<proteinExistence type="inferred from homology"/>
<feature type="region of interest" description="Disordered" evidence="7">
    <location>
        <begin position="427"/>
        <end position="449"/>
    </location>
</feature>
<dbReference type="EMBL" id="BMAW01118197">
    <property type="protein sequence ID" value="GFT78486.1"/>
    <property type="molecule type" value="Genomic_DNA"/>
</dbReference>
<comment type="subcellular location">
    <subcellularLocation>
        <location evidence="1">Secreted</location>
    </subcellularLocation>
</comment>
<keyword evidence="9" id="KW-1185">Reference proteome</keyword>
<keyword evidence="5" id="KW-0027">Amidation</keyword>
<reference evidence="8" key="1">
    <citation type="submission" date="2020-08" db="EMBL/GenBank/DDBJ databases">
        <title>Multicomponent nature underlies the extraordinary mechanical properties of spider dragline silk.</title>
        <authorList>
            <person name="Kono N."/>
            <person name="Nakamura H."/>
            <person name="Mori M."/>
            <person name="Yoshida Y."/>
            <person name="Ohtoshi R."/>
            <person name="Malay A.D."/>
            <person name="Moran D.A.P."/>
            <person name="Tomita M."/>
            <person name="Numata K."/>
            <person name="Arakawa K."/>
        </authorList>
    </citation>
    <scope>NUCLEOTIDE SEQUENCE</scope>
</reference>